<reference evidence="1" key="2">
    <citation type="submission" date="2023-01" db="EMBL/GenBank/DDBJ databases">
        <title>Draft genome sequence of Portibacter lacus strain NBRC 108769.</title>
        <authorList>
            <person name="Sun Q."/>
            <person name="Mori K."/>
        </authorList>
    </citation>
    <scope>NUCLEOTIDE SEQUENCE</scope>
    <source>
        <strain evidence="1">NBRC 108769</strain>
    </source>
</reference>
<accession>A0AA37SWW6</accession>
<dbReference type="Pfam" id="PF12836">
    <property type="entry name" value="HHH_3"/>
    <property type="match status" value="2"/>
</dbReference>
<dbReference type="SUPFAM" id="SSF47781">
    <property type="entry name" value="RuvA domain 2-like"/>
    <property type="match status" value="3"/>
</dbReference>
<gene>
    <name evidence="1" type="ORF">GCM10007940_40290</name>
</gene>
<reference evidence="1" key="1">
    <citation type="journal article" date="2014" name="Int. J. Syst. Evol. Microbiol.">
        <title>Complete genome sequence of Corynebacterium casei LMG S-19264T (=DSM 44701T), isolated from a smear-ripened cheese.</title>
        <authorList>
            <consortium name="US DOE Joint Genome Institute (JGI-PGF)"/>
            <person name="Walter F."/>
            <person name="Albersmeier A."/>
            <person name="Kalinowski J."/>
            <person name="Ruckert C."/>
        </authorList>
    </citation>
    <scope>NUCLEOTIDE SEQUENCE</scope>
    <source>
        <strain evidence="1">NBRC 108769</strain>
    </source>
</reference>
<dbReference type="PANTHER" id="PTHR21180:SF32">
    <property type="entry name" value="ENDONUCLEASE_EXONUCLEASE_PHOSPHATASE FAMILY DOMAIN-CONTAINING PROTEIN 1"/>
    <property type="match status" value="1"/>
</dbReference>
<dbReference type="InterPro" id="IPR051675">
    <property type="entry name" value="Endo/Exo/Phosphatase_dom_1"/>
</dbReference>
<sequence>MKNQLTKLVHIRKRERKSLILILFILLFSSFCDELYLSLLATSQNDDRELIIEKVEVIKLPADTSKMVIVDESTENPEEFVVEQKSFQESVPMVEKTIKLPPSEKVKINPHSTVRKEISSEPFDPNDVNLDLLVQNGIPKRVAHTWINFANAGGKFYKQDDLRKIYGMTEEHIEKIAPNLKFENKSNFQKPKLTTIYINQATAYDFAKISGIGPVLSERIVKFRDRIGGFHSYEQLKEVYGVEETVINENKDFFVIEKGAKKININTCNEQQLGGHSYCSYRTAKTIINYRKQHGNFTKVEDLLEIRVLDKEWIDKIGPYLEF</sequence>
<organism evidence="1 2">
    <name type="scientific">Portibacter lacus</name>
    <dbReference type="NCBI Taxonomy" id="1099794"/>
    <lineage>
        <taxon>Bacteria</taxon>
        <taxon>Pseudomonadati</taxon>
        <taxon>Bacteroidota</taxon>
        <taxon>Saprospiria</taxon>
        <taxon>Saprospirales</taxon>
        <taxon>Haliscomenobacteraceae</taxon>
        <taxon>Portibacter</taxon>
    </lineage>
</organism>
<protein>
    <submittedName>
        <fullName evidence="1">Competence protein ComEA</fullName>
    </submittedName>
</protein>
<name>A0AA37SWW6_9BACT</name>
<dbReference type="RefSeq" id="WP_235291889.1">
    <property type="nucleotide sequence ID" value="NZ_BSOH01000027.1"/>
</dbReference>
<dbReference type="PANTHER" id="PTHR21180">
    <property type="entry name" value="ENDONUCLEASE/EXONUCLEASE/PHOSPHATASE FAMILY DOMAIN-CONTAINING PROTEIN 1"/>
    <property type="match status" value="1"/>
</dbReference>
<comment type="caution">
    <text evidence="1">The sequence shown here is derived from an EMBL/GenBank/DDBJ whole genome shotgun (WGS) entry which is preliminary data.</text>
</comment>
<dbReference type="AlphaFoldDB" id="A0AA37SWW6"/>
<proteinExistence type="predicted"/>
<evidence type="ECO:0000313" key="2">
    <source>
        <dbReference type="Proteomes" id="UP001156666"/>
    </source>
</evidence>
<keyword evidence="2" id="KW-1185">Reference proteome</keyword>
<evidence type="ECO:0000313" key="1">
    <source>
        <dbReference type="EMBL" id="GLR19413.1"/>
    </source>
</evidence>
<dbReference type="Proteomes" id="UP001156666">
    <property type="component" value="Unassembled WGS sequence"/>
</dbReference>
<dbReference type="InterPro" id="IPR010994">
    <property type="entry name" value="RuvA_2-like"/>
</dbReference>
<dbReference type="EMBL" id="BSOH01000027">
    <property type="protein sequence ID" value="GLR19413.1"/>
    <property type="molecule type" value="Genomic_DNA"/>
</dbReference>
<dbReference type="Gene3D" id="1.10.150.280">
    <property type="entry name" value="AF1531-like domain"/>
    <property type="match status" value="2"/>
</dbReference>